<keyword evidence="4" id="KW-1003">Cell membrane</keyword>
<feature type="transmembrane region" description="Helical" evidence="8">
    <location>
        <begin position="191"/>
        <end position="212"/>
    </location>
</feature>
<feature type="transmembrane region" description="Helical" evidence="8">
    <location>
        <begin position="112"/>
        <end position="145"/>
    </location>
</feature>
<dbReference type="Pfam" id="PF00892">
    <property type="entry name" value="EamA"/>
    <property type="match status" value="2"/>
</dbReference>
<dbReference type="AlphaFoldDB" id="A0A6G0WSI1"/>
<feature type="transmembrane region" description="Helical" evidence="8">
    <location>
        <begin position="157"/>
        <end position="179"/>
    </location>
</feature>
<dbReference type="InterPro" id="IPR004626">
    <property type="entry name" value="RarD"/>
</dbReference>
<evidence type="ECO:0000256" key="1">
    <source>
        <dbReference type="ARBA" id="ARBA00004651"/>
    </source>
</evidence>
<evidence type="ECO:0000259" key="9">
    <source>
        <dbReference type="Pfam" id="PF00892"/>
    </source>
</evidence>
<keyword evidence="5 8" id="KW-0812">Transmembrane</keyword>
<accession>A0A6G0WSI1</accession>
<dbReference type="EMBL" id="VJMJ01000154">
    <property type="protein sequence ID" value="KAF0730408.1"/>
    <property type="molecule type" value="Genomic_DNA"/>
</dbReference>
<name>A0A6G0WSI1_9STRA</name>
<dbReference type="SUPFAM" id="SSF103481">
    <property type="entry name" value="Multidrug resistance efflux transporter EmrE"/>
    <property type="match status" value="2"/>
</dbReference>
<protein>
    <recommendedName>
        <fullName evidence="9">EamA domain-containing protein</fullName>
    </recommendedName>
</protein>
<dbReference type="GO" id="GO:0005886">
    <property type="term" value="C:plasma membrane"/>
    <property type="evidence" value="ECO:0007669"/>
    <property type="project" value="UniProtKB-SubCell"/>
</dbReference>
<feature type="transmembrane region" description="Helical" evidence="8">
    <location>
        <begin position="81"/>
        <end position="100"/>
    </location>
</feature>
<reference evidence="10 11" key="1">
    <citation type="submission" date="2019-07" db="EMBL/GenBank/DDBJ databases">
        <title>Genomics analysis of Aphanomyces spp. identifies a new class of oomycete effector associated with host adaptation.</title>
        <authorList>
            <person name="Gaulin E."/>
        </authorList>
    </citation>
    <scope>NUCLEOTIDE SEQUENCE [LARGE SCALE GENOMIC DNA]</scope>
    <source>
        <strain evidence="10 11">ATCC 201684</strain>
    </source>
</reference>
<dbReference type="Proteomes" id="UP000481153">
    <property type="component" value="Unassembled WGS sequence"/>
</dbReference>
<feature type="transmembrane region" description="Helical" evidence="8">
    <location>
        <begin position="22"/>
        <end position="39"/>
    </location>
</feature>
<evidence type="ECO:0000256" key="6">
    <source>
        <dbReference type="ARBA" id="ARBA00022989"/>
    </source>
</evidence>
<keyword evidence="7 8" id="KW-0472">Membrane</keyword>
<evidence type="ECO:0000313" key="11">
    <source>
        <dbReference type="Proteomes" id="UP000481153"/>
    </source>
</evidence>
<keyword evidence="11" id="KW-1185">Reference proteome</keyword>
<dbReference type="PANTHER" id="PTHR22911">
    <property type="entry name" value="ACYL-MALONYL CONDENSING ENZYME-RELATED"/>
    <property type="match status" value="1"/>
</dbReference>
<feature type="domain" description="EamA" evidence="9">
    <location>
        <begin position="131"/>
        <end position="262"/>
    </location>
</feature>
<keyword evidence="3" id="KW-0813">Transport</keyword>
<feature type="transmembrane region" description="Helical" evidence="8">
    <location>
        <begin position="247"/>
        <end position="268"/>
    </location>
</feature>
<evidence type="ECO:0000313" key="10">
    <source>
        <dbReference type="EMBL" id="KAF0730408.1"/>
    </source>
</evidence>
<keyword evidence="6 8" id="KW-1133">Transmembrane helix</keyword>
<evidence type="ECO:0000256" key="5">
    <source>
        <dbReference type="ARBA" id="ARBA00022692"/>
    </source>
</evidence>
<evidence type="ECO:0000256" key="4">
    <source>
        <dbReference type="ARBA" id="ARBA00022475"/>
    </source>
</evidence>
<evidence type="ECO:0000256" key="2">
    <source>
        <dbReference type="ARBA" id="ARBA00007362"/>
    </source>
</evidence>
<dbReference type="InterPro" id="IPR000620">
    <property type="entry name" value="EamA_dom"/>
</dbReference>
<comment type="subcellular location">
    <subcellularLocation>
        <location evidence="1">Cell membrane</location>
        <topology evidence="1">Multi-pass membrane protein</topology>
    </subcellularLocation>
</comment>
<feature type="transmembrane region" description="Helical" evidence="8">
    <location>
        <begin position="218"/>
        <end position="240"/>
    </location>
</feature>
<sequence>MYPPYFKQLQAVSPLQIVSHRVVWTFVLLLGLFIWKVEWKSFREAALKPKTLATYFVSGWALWGTWYLFLWGVHHSYLVEVSLGFFMNPIISVLLAVIVLKEKLRIWQRVAVVLAIIGVLVVAIAYGKFPLLGVGIAVLMAIYGFVKSTAPLKFLEAVTLEIGFVFLPAVAVLIACEVHGNGALGHISGRIDALLICSGLITVVPVLLFAYGAPMVSFTVLGLLQYMTPVMNFLFGVVVYHESFSKVKLIGFIFVWLALLVFAMEGFWNEKRAVPAPAAPLNDMTSDDLVKTPLPEDTSSVGFKVVEDAV</sequence>
<evidence type="ECO:0000256" key="8">
    <source>
        <dbReference type="SAM" id="Phobius"/>
    </source>
</evidence>
<comment type="caution">
    <text evidence="10">The sequence shown here is derived from an EMBL/GenBank/DDBJ whole genome shotgun (WGS) entry which is preliminary data.</text>
</comment>
<dbReference type="VEuPathDB" id="FungiDB:AeMF1_021002"/>
<dbReference type="PANTHER" id="PTHR22911:SF137">
    <property type="entry name" value="SOLUTE CARRIER FAMILY 35 MEMBER G2-RELATED"/>
    <property type="match status" value="1"/>
</dbReference>
<evidence type="ECO:0000256" key="7">
    <source>
        <dbReference type="ARBA" id="ARBA00023136"/>
    </source>
</evidence>
<evidence type="ECO:0000256" key="3">
    <source>
        <dbReference type="ARBA" id="ARBA00022448"/>
    </source>
</evidence>
<gene>
    <name evidence="10" type="ORF">Ae201684_012110</name>
</gene>
<feature type="transmembrane region" description="Helical" evidence="8">
    <location>
        <begin position="51"/>
        <end position="69"/>
    </location>
</feature>
<comment type="similarity">
    <text evidence="2">Belongs to the EamA transporter family.</text>
</comment>
<dbReference type="InterPro" id="IPR037185">
    <property type="entry name" value="EmrE-like"/>
</dbReference>
<feature type="domain" description="EamA" evidence="9">
    <location>
        <begin position="2"/>
        <end position="123"/>
    </location>
</feature>
<organism evidence="10 11">
    <name type="scientific">Aphanomyces euteiches</name>
    <dbReference type="NCBI Taxonomy" id="100861"/>
    <lineage>
        <taxon>Eukaryota</taxon>
        <taxon>Sar</taxon>
        <taxon>Stramenopiles</taxon>
        <taxon>Oomycota</taxon>
        <taxon>Saprolegniomycetes</taxon>
        <taxon>Saprolegniales</taxon>
        <taxon>Verrucalvaceae</taxon>
        <taxon>Aphanomyces</taxon>
    </lineage>
</organism>
<proteinExistence type="inferred from homology"/>
<dbReference type="NCBIfam" id="TIGR00688">
    <property type="entry name" value="rarD"/>
    <property type="match status" value="1"/>
</dbReference>